<dbReference type="InterPro" id="IPR043159">
    <property type="entry name" value="Lectin_gal-bd_sf"/>
</dbReference>
<feature type="chain" id="PRO_5003287140" evidence="9">
    <location>
        <begin position="25"/>
        <end position="2455"/>
    </location>
</feature>
<dbReference type="Gene3D" id="2.10.50.10">
    <property type="entry name" value="Tumor Necrosis Factor Receptor, subunit A, domain 2"/>
    <property type="match status" value="9"/>
</dbReference>
<evidence type="ECO:0000256" key="2">
    <source>
        <dbReference type="ARBA" id="ARBA00022737"/>
    </source>
</evidence>
<evidence type="ECO:0000313" key="12">
    <source>
        <dbReference type="EMBL" id="EGD80794.1"/>
    </source>
</evidence>
<feature type="disulfide bond" evidence="7">
    <location>
        <begin position="1721"/>
        <end position="1739"/>
    </location>
</feature>
<feature type="transmembrane region" description="Helical" evidence="8">
    <location>
        <begin position="2327"/>
        <end position="2349"/>
    </location>
</feature>
<dbReference type="InterPro" id="IPR001368">
    <property type="entry name" value="TNFR/NGFR_Cys_rich_reg"/>
</dbReference>
<evidence type="ECO:0000313" key="13">
    <source>
        <dbReference type="Proteomes" id="UP000007799"/>
    </source>
</evidence>
<feature type="repeat" description="TNFR-Cys" evidence="7">
    <location>
        <begin position="1745"/>
        <end position="1790"/>
    </location>
</feature>
<keyword evidence="8" id="KW-0812">Transmembrane</keyword>
<dbReference type="InterPro" id="IPR007934">
    <property type="entry name" value="AbfB_ABD"/>
</dbReference>
<dbReference type="GO" id="GO:0046556">
    <property type="term" value="F:alpha-L-arabinofuranosidase activity"/>
    <property type="evidence" value="ECO:0007669"/>
    <property type="project" value="InterPro"/>
</dbReference>
<dbReference type="InterPro" id="IPR036195">
    <property type="entry name" value="AbfB_ABD_sf"/>
</dbReference>
<dbReference type="EMBL" id="GL832958">
    <property type="protein sequence ID" value="EGD80794.1"/>
    <property type="molecule type" value="Genomic_DNA"/>
</dbReference>
<feature type="domain" description="TNFR-Cys" evidence="10">
    <location>
        <begin position="1362"/>
        <end position="1405"/>
    </location>
</feature>
<evidence type="ECO:0000256" key="9">
    <source>
        <dbReference type="SAM" id="SignalP"/>
    </source>
</evidence>
<dbReference type="Gene3D" id="2.60.120.740">
    <property type="match status" value="3"/>
</dbReference>
<evidence type="ECO:0000256" key="4">
    <source>
        <dbReference type="ARBA" id="ARBA00023157"/>
    </source>
</evidence>
<proteinExistence type="predicted"/>
<dbReference type="GO" id="GO:0030246">
    <property type="term" value="F:carbohydrate binding"/>
    <property type="evidence" value="ECO:0007669"/>
    <property type="project" value="InterPro"/>
</dbReference>
<feature type="disulfide bond" evidence="7">
    <location>
        <begin position="1336"/>
        <end position="1349"/>
    </location>
</feature>
<dbReference type="PANTHER" id="PTHR46330:SF6">
    <property type="entry name" value="HEMATOPOIETIC DEATH RECEPTOR-RELATED"/>
    <property type="match status" value="1"/>
</dbReference>
<feature type="domain" description="TNFR-Cys" evidence="10">
    <location>
        <begin position="1313"/>
        <end position="1357"/>
    </location>
</feature>
<dbReference type="SUPFAM" id="SSF57586">
    <property type="entry name" value="TNF receptor-like"/>
    <property type="match status" value="1"/>
</dbReference>
<dbReference type="Pfam" id="PF00020">
    <property type="entry name" value="TNFR_c6"/>
    <property type="match status" value="3"/>
</dbReference>
<dbReference type="GeneID" id="16077952"/>
<evidence type="ECO:0000256" key="1">
    <source>
        <dbReference type="ARBA" id="ARBA00004370"/>
    </source>
</evidence>
<dbReference type="Pfam" id="PF13385">
    <property type="entry name" value="Laminin_G_3"/>
    <property type="match status" value="2"/>
</dbReference>
<keyword evidence="2" id="KW-0677">Repeat</keyword>
<dbReference type="Pfam" id="PF02140">
    <property type="entry name" value="SUEL_Lectin"/>
    <property type="match status" value="3"/>
</dbReference>
<dbReference type="OrthoDB" id="1100386at2759"/>
<name>F2U066_SALR5</name>
<accession>F2U066</accession>
<dbReference type="STRING" id="946362.F2U066"/>
<feature type="disulfide bond" evidence="7">
    <location>
        <begin position="1718"/>
        <end position="1731"/>
    </location>
</feature>
<dbReference type="RefSeq" id="XP_004997355.1">
    <property type="nucleotide sequence ID" value="XM_004997298.1"/>
</dbReference>
<evidence type="ECO:0000256" key="6">
    <source>
        <dbReference type="ARBA" id="ARBA00023180"/>
    </source>
</evidence>
<dbReference type="eggNOG" id="KOG0496">
    <property type="taxonomic scope" value="Eukaryota"/>
</dbReference>
<feature type="disulfide bond" evidence="7">
    <location>
        <begin position="1384"/>
        <end position="1397"/>
    </location>
</feature>
<dbReference type="InterPro" id="IPR052491">
    <property type="entry name" value="TNFRSF10"/>
</dbReference>
<evidence type="ECO:0000259" key="11">
    <source>
        <dbReference type="PROSITE" id="PS50228"/>
    </source>
</evidence>
<protein>
    <submittedName>
        <fullName evidence="12">Uncharacterized protein</fullName>
    </submittedName>
</protein>
<keyword evidence="5" id="KW-0675">Receptor</keyword>
<feature type="repeat" description="TNFR-Cys" evidence="7">
    <location>
        <begin position="1362"/>
        <end position="1405"/>
    </location>
</feature>
<comment type="caution">
    <text evidence="7">Lacks conserved residue(s) required for the propagation of feature annotation.</text>
</comment>
<comment type="subcellular location">
    <subcellularLocation>
        <location evidence="1">Membrane</location>
    </subcellularLocation>
</comment>
<dbReference type="GO" id="GO:0046373">
    <property type="term" value="P:L-arabinose metabolic process"/>
    <property type="evidence" value="ECO:0007669"/>
    <property type="project" value="InterPro"/>
</dbReference>
<dbReference type="SMART" id="SM00208">
    <property type="entry name" value="TNFR"/>
    <property type="match status" value="18"/>
</dbReference>
<evidence type="ECO:0000259" key="10">
    <source>
        <dbReference type="PROSITE" id="PS50050"/>
    </source>
</evidence>
<dbReference type="PROSITE" id="PS50050">
    <property type="entry name" value="TNFR_NGFR_2"/>
    <property type="match status" value="5"/>
</dbReference>
<sequence length="2455" mass="261574">MTMVLLALVLAATTLLAAVRLGSAVDDTGCIKLSSYNFPSSFWTGDLTAILPNAKDRFRVVAALDDTSGAVSIESCDIARAYVVVNATTGLIARQVFTDAEAFASHASFFVRPSLWFPGFTAFESTASPSHYIIHNGRQLELAVLDGTQAFRAAGSWNIVAGQDYAPPNAGEVVRLYAWGAPESAITSSGTLSNQDEEPLRVAAGLNKGGHGAISFESTSNPGKYLVVEKRTARAYQVVFRAVDTTFNDPYVAYVTLECAAFPGNFLAQQDRKLTVIVRSDVKDITTFNQAISWLPVDLEDDPGQLPTLPPLTPPAVSSIEQNIKLHYTFDEDQGSVVKDSGSLHLDGSFKSANSVQRVDGIAGRALRFTGADDSYVQFGSFPQDIVADFTVSLWIRPTRQQMLDRVASSGVTGLDQPYVFYPQHGGAIPGANNAGFGISAGTNGVSVYAHDANYLPCLLAHRRSISDWTHVVVRMEASQPSMFINGEFAEIGVKADRVVHVYAAYLGSAPFSHFKSPQYVGDLDELRVYDRKLTDDEIRELYTAERTRDECFFLQSFDAPDARWDVDADDDMTIITSSSSTSTFRAVTGFAGTRTIALESCQREGLFVRANGKKLQLSTKDKSVEFARAASLYSTLANATEPDYFVFAPVSSPSYRVHHRALLSATGDRAPLELVNNGRQPASAMFLRVYPFRSNHGLPCDGSTTYQDEVARFEFEEGSGTETADTSFGRATGLLSGSISWIKGKLGAAVQFNNPSSTAQTPIISIPSYWAVVQRDFTVSFWAKLPSTATVSRPSSSVYAGLEAGRRWLIFPPHGEYGLEDVSTAGFGVSLGANALGVYAHTSNYIPALLYFAFPSKLAGWHHFAIVVRDNTPALFLDGVAVAQGNRAKYTVTVRLDALGSARGVFLGGLDDLRVFDRPLPAREIKAVFEKEDSLSGGGCVVVDEHDAATLTCSGGADNVIADIPFASYGTPTGNTCGDWTPSSCHSDTSRVVVLNECAGKHSCTVHASNTNFGDPCYLTFKRLAIEFTCVNKAQMGDVAVACAQADAGDTATLTCPAGLVVSSIDFASYGRPTGTCGKFQADESCHAPTSESALWDLCPGKQTCTVPTASSFAGFSCSGSQPLQLKAQYTCRSSVLPEASCVTVLEGYSQTITCPANTVIAAIPFASYGTPTTTCGQQELGECHATQTASIVKALCLGQSSCTLASNNGVFSDPCLYTYKHLSVQYICAGVTIDSVDTCKPVSACPPLWEEVVAPTPSSDRECAPCADDGSEYFHVATGMCAPVTHCLDDDQYEAKPPTASSDRVCLSQQACTEGQEFESVPASAATDRVCSKCDVCPDDHREVAPCTLTSDRRCEACGTCDGGQFEEVPCSGTQQTVCRDCTVCTPRQYETSPCQLQSDRQCKDLHTCSRREYETISPTATTDRACARLQVCEDDEFETVPPTATTDRKCQITTSCRPGEVQKLPPTATSDRVCDVCQPGTVGAGTRCVPCNPGTYAPLYATQCFPCEAGTADTDSNPGSPCTPCDGVTTYQPNRGQTACLPVSECPDGTEEASAPTTFSDRRCRRCQAGEEVREKDDPACRPVTDCPAGMVESQAPTSSTDRVCSPCAHDTFKVNAGQTPCRPVTDCAPGEYVISTPTPTSDRQCLPCEDGTFSDARNAHACREQTTCEPGAEYQTKAATPTTDAECERISTCRPNQYIAVNATLTSDVVCELCTVCPSGHTTAQRCGRYSDARCQNCGEECVLGVSYQQRPCTASSSRVCKKCTPCKAGVEYEAQPCTLHNDTLCRPITDCAADGAHFESQPATASSDAVCSSLMQCDADVEFEAVAPTPTSNRKCARISPECTIGSEETAAPTPTSDRVCVPCPAGTSWVDGECESCAPGQAAPSTGNAGACAERACPAGTFSANPTEACTPCPLNSYQNEEGATSCKPATPCSSGEEPVVGVTRFHDRQCSACRPGWFSPGNVTACTAHTVCDAGQTELAPPTTSTDRQCSPCATGTFKAVPGSHTCSMPRTCTAGYEEAAPPTLISNRVCRACDNGVTFKADAGQDTTCIPVRICAAGMQEKYPPSLSTDRECEPCPSGTFNPDGVNVQCRPAAACSAGDYEQVAPTVTSDAVCVDCNSQDGFDDDSDPTTSCKSASTCDPTTEVESVPLTPTSDRSCHRCSSGETFQAGNDTRACVHVPCPNYAVETAPPSATSDRVCTSYIQFVLDEDYDALILGPEDEQRLAHTLRLWLAGVGADVSHIQRIDVTAGSIVMTVVTNSVEVAEEVLYLRCTYPPALLFKGSMHQTLVNCTGANATATPGTQAPASSSGTSTNSIQGWTIAVIAIAVAAIVALVVAVVAWRKRRTRKQDLDLSAHEHQSRVSFENPTYMYAPDDDGTPAHVVGYADPDRHGMEEGTGIYDRVGALGFEEDTMHHRHGHGSEQLPEHEHGYMDVAPAADEPSNDTTI</sequence>
<feature type="repeat" description="TNFR-Cys" evidence="7">
    <location>
        <begin position="1651"/>
        <end position="1691"/>
    </location>
</feature>
<keyword evidence="4 7" id="KW-1015">Disulfide bond</keyword>
<dbReference type="PANTHER" id="PTHR46330">
    <property type="entry name" value="TUMOR NECROSIS FACTOR RECEPTOR SUPERFAMILY MEMBER 10B"/>
    <property type="match status" value="1"/>
</dbReference>
<feature type="repeat" description="TNFR-Cys" evidence="7">
    <location>
        <begin position="1313"/>
        <end position="1357"/>
    </location>
</feature>
<reference evidence="12" key="1">
    <citation type="submission" date="2009-08" db="EMBL/GenBank/DDBJ databases">
        <title>Annotation of Salpingoeca rosetta.</title>
        <authorList>
            <consortium name="The Broad Institute Genome Sequencing Platform"/>
            <person name="Russ C."/>
            <person name="Cuomo C."/>
            <person name="Burger G."/>
            <person name="Gray M.W."/>
            <person name="Holland P.W.H."/>
            <person name="King N."/>
            <person name="Lang F.B.F."/>
            <person name="Roger A.J."/>
            <person name="Ruiz-Trillo I."/>
            <person name="Young S.K."/>
            <person name="Zeng Q."/>
            <person name="Gargeya S."/>
            <person name="Alvarado L."/>
            <person name="Berlin A."/>
            <person name="Chapman S.B."/>
            <person name="Chen Z."/>
            <person name="Freedman E."/>
            <person name="Gellesch M."/>
            <person name="Goldberg J."/>
            <person name="Griggs A."/>
            <person name="Gujja S."/>
            <person name="Heilman E."/>
            <person name="Heiman D."/>
            <person name="Howarth C."/>
            <person name="Mehta T."/>
            <person name="Neiman D."/>
            <person name="Pearson M."/>
            <person name="Roberts A."/>
            <person name="Saif S."/>
            <person name="Shea T."/>
            <person name="Shenoy N."/>
            <person name="Sisk P."/>
            <person name="Stolte C."/>
            <person name="Sykes S."/>
            <person name="White J."/>
            <person name="Yandava C."/>
            <person name="Haas B."/>
            <person name="Nusbaum C."/>
            <person name="Birren B."/>
        </authorList>
    </citation>
    <scope>NUCLEOTIDE SEQUENCE [LARGE SCALE GENOMIC DNA]</scope>
    <source>
        <strain evidence="12">ATCC 50818</strain>
    </source>
</reference>
<dbReference type="Pfam" id="PF07699">
    <property type="entry name" value="Ephrin_rec_like"/>
    <property type="match status" value="1"/>
</dbReference>
<evidence type="ECO:0000256" key="5">
    <source>
        <dbReference type="ARBA" id="ARBA00023170"/>
    </source>
</evidence>
<feature type="signal peptide" evidence="9">
    <location>
        <begin position="1"/>
        <end position="24"/>
    </location>
</feature>
<feature type="domain" description="TNFR-Cys" evidence="10">
    <location>
        <begin position="1745"/>
        <end position="1790"/>
    </location>
</feature>
<dbReference type="PROSITE" id="PS50228">
    <property type="entry name" value="SUEL_LECTIN"/>
    <property type="match status" value="3"/>
</dbReference>
<evidence type="ECO:0000256" key="7">
    <source>
        <dbReference type="PROSITE-ProRule" id="PRU00206"/>
    </source>
</evidence>
<dbReference type="InParanoid" id="F2U066"/>
<dbReference type="Proteomes" id="UP000007799">
    <property type="component" value="Unassembled WGS sequence"/>
</dbReference>
<feature type="domain" description="TNFR-Cys" evidence="10">
    <location>
        <begin position="1651"/>
        <end position="1691"/>
    </location>
</feature>
<evidence type="ECO:0000256" key="8">
    <source>
        <dbReference type="SAM" id="Phobius"/>
    </source>
</evidence>
<dbReference type="SMART" id="SM01411">
    <property type="entry name" value="Ephrin_rec_like"/>
    <property type="match status" value="6"/>
</dbReference>
<feature type="domain" description="TNFR-Cys" evidence="10">
    <location>
        <begin position="1696"/>
        <end position="1739"/>
    </location>
</feature>
<evidence type="ECO:0000256" key="3">
    <source>
        <dbReference type="ARBA" id="ARBA00023136"/>
    </source>
</evidence>
<organism evidence="13">
    <name type="scientific">Salpingoeca rosetta (strain ATCC 50818 / BSB-021)</name>
    <dbReference type="NCBI Taxonomy" id="946362"/>
    <lineage>
        <taxon>Eukaryota</taxon>
        <taxon>Choanoflagellata</taxon>
        <taxon>Craspedida</taxon>
        <taxon>Salpingoecidae</taxon>
        <taxon>Salpingoeca</taxon>
    </lineage>
</organism>
<feature type="domain" description="SUEL-type lectin" evidence="11">
    <location>
        <begin position="944"/>
        <end position="1032"/>
    </location>
</feature>
<dbReference type="Gene3D" id="2.80.10.50">
    <property type="match status" value="3"/>
</dbReference>
<dbReference type="InterPro" id="IPR013320">
    <property type="entry name" value="ConA-like_dom_sf"/>
</dbReference>
<dbReference type="Gene3D" id="2.60.120.200">
    <property type="match status" value="2"/>
</dbReference>
<dbReference type="SUPFAM" id="SSF49899">
    <property type="entry name" value="Concanavalin A-like lectins/glucanases"/>
    <property type="match status" value="2"/>
</dbReference>
<keyword evidence="3 8" id="KW-0472">Membrane</keyword>
<keyword evidence="13" id="KW-1185">Reference proteome</keyword>
<feature type="domain" description="SUEL-type lectin" evidence="11">
    <location>
        <begin position="1047"/>
        <end position="1134"/>
    </location>
</feature>
<dbReference type="CDD" id="cd22842">
    <property type="entry name" value="Gal_Rha_Lectin_BGal"/>
    <property type="match status" value="3"/>
</dbReference>
<keyword evidence="9" id="KW-0732">Signal</keyword>
<feature type="disulfide bond" evidence="7">
    <location>
        <begin position="1339"/>
        <end position="1357"/>
    </location>
</feature>
<dbReference type="Pfam" id="PF05270">
    <property type="entry name" value="AbfB"/>
    <property type="match status" value="1"/>
</dbReference>
<feature type="repeat" description="TNFR-Cys" evidence="7">
    <location>
        <begin position="1696"/>
        <end position="1739"/>
    </location>
</feature>
<keyword evidence="8" id="KW-1133">Transmembrane helix</keyword>
<dbReference type="KEGG" id="sre:PTSG_11716"/>
<dbReference type="InterPro" id="IPR000922">
    <property type="entry name" value="Lectin_gal-bd_dom"/>
</dbReference>
<dbReference type="GO" id="GO:0016020">
    <property type="term" value="C:membrane"/>
    <property type="evidence" value="ECO:0007669"/>
    <property type="project" value="UniProtKB-SubCell"/>
</dbReference>
<keyword evidence="6" id="KW-0325">Glycoprotein</keyword>
<dbReference type="SUPFAM" id="SSF110221">
    <property type="entry name" value="AbfB domain"/>
    <property type="match status" value="3"/>
</dbReference>
<gene>
    <name evidence="12" type="ORF">PTSG_11716</name>
</gene>
<feature type="disulfide bond" evidence="7">
    <location>
        <begin position="1387"/>
        <end position="1405"/>
    </location>
</feature>
<feature type="domain" description="SUEL-type lectin" evidence="11">
    <location>
        <begin position="1146"/>
        <end position="1231"/>
    </location>
</feature>
<dbReference type="InterPro" id="IPR011641">
    <property type="entry name" value="Tyr-kin_ephrin_A/B_rcpt-like"/>
</dbReference>